<dbReference type="RefSeq" id="YP_009124663.1">
    <property type="nucleotide sequence ID" value="NC_026589.1"/>
</dbReference>
<sequence length="131" mass="13561">MSETFGDQVVALVTVTETGAPGWGGLKGKARTATKVTGCHFRLSSSTETPDGQTNVATEVWKLTAPPTAAALAAKPGGELIYDGTKHPEALDLDTAAGIAATFQIDGPIAPKYDVDGQVHHVTIMCKRQAG</sequence>
<evidence type="ECO:0000313" key="2">
    <source>
        <dbReference type="Proteomes" id="UP000031075"/>
    </source>
</evidence>
<organism evidence="1 2">
    <name type="scientific">Mycobacterium phage Sbash</name>
    <dbReference type="NCBI Taxonomy" id="1567475"/>
    <lineage>
        <taxon>Viruses</taxon>
        <taxon>Duplodnaviria</taxon>
        <taxon>Heunggongvirae</taxon>
        <taxon>Uroviricota</taxon>
        <taxon>Caudoviricetes</taxon>
        <taxon>Chenonavirus</taxon>
        <taxon>Chenonavirus sbash</taxon>
    </lineage>
</organism>
<protein>
    <submittedName>
        <fullName evidence="1">Head-to-tail stopper</fullName>
    </submittedName>
</protein>
<proteinExistence type="predicted"/>
<name>A0A0A7RVI5_9CAUD</name>
<dbReference type="KEGG" id="vg:23679424"/>
<dbReference type="EMBL" id="KP027201">
    <property type="protein sequence ID" value="AJA43310.1"/>
    <property type="molecule type" value="Genomic_DNA"/>
</dbReference>
<reference evidence="1 2" key="1">
    <citation type="submission" date="2014-10" db="EMBL/GenBank/DDBJ databases">
        <authorList>
            <person name="Msani S."/>
            <person name="Brouckaert M.-A."/>
            <person name="Jacobs C."/>
            <person name="Mafu P."/>
            <person name="Moti D."/>
            <person name="Naeem M."/>
            <person name="Ntuli T."/>
            <person name="Mngomezulu K."/>
            <person name="Larsen M.H."/>
            <person name="Rubin E.J."/>
            <person name="Russell D.A."/>
            <person name="Guerrero C.A."/>
            <person name="Bowman C.A."/>
            <person name="Jacobs-Sera D."/>
            <person name="Hendrix R.W."/>
            <person name="Hatfull G.F."/>
        </authorList>
    </citation>
    <scope>NUCLEOTIDE SEQUENCE [LARGE SCALE GENOMIC DNA]</scope>
</reference>
<evidence type="ECO:0000313" key="1">
    <source>
        <dbReference type="EMBL" id="AJA43310.1"/>
    </source>
</evidence>
<dbReference type="Proteomes" id="UP000031075">
    <property type="component" value="Segment"/>
</dbReference>
<dbReference type="OrthoDB" id="19093at10239"/>
<accession>A0A0A7RVI5</accession>
<dbReference type="GeneID" id="23679424"/>
<gene>
    <name evidence="1" type="primary">9</name>
    <name evidence="1" type="ORF">PBI_SBASH_9</name>
</gene>
<keyword evidence="2" id="KW-1185">Reference proteome</keyword>